<evidence type="ECO:0008006" key="9">
    <source>
        <dbReference type="Google" id="ProtNLM"/>
    </source>
</evidence>
<evidence type="ECO:0000256" key="2">
    <source>
        <dbReference type="ARBA" id="ARBA00023295"/>
    </source>
</evidence>
<evidence type="ECO:0000256" key="4">
    <source>
        <dbReference type="SAM" id="SignalP"/>
    </source>
</evidence>
<accession>A0A844G482</accession>
<feature type="domain" description="Glycoside hydrolase family 42 N-terminal" evidence="5">
    <location>
        <begin position="384"/>
        <end position="556"/>
    </location>
</feature>
<keyword evidence="8" id="KW-1185">Reference proteome</keyword>
<dbReference type="InterPro" id="IPR013738">
    <property type="entry name" value="Beta_galactosidase_Trimer"/>
</dbReference>
<evidence type="ECO:0000259" key="6">
    <source>
        <dbReference type="Pfam" id="PF08532"/>
    </source>
</evidence>
<evidence type="ECO:0000256" key="3">
    <source>
        <dbReference type="SAM" id="Coils"/>
    </source>
</evidence>
<dbReference type="InterPro" id="IPR017853">
    <property type="entry name" value="GH"/>
</dbReference>
<name>A0A844G482_9BACT</name>
<gene>
    <name evidence="7" type="ORF">FYJ85_09720</name>
</gene>
<evidence type="ECO:0000259" key="5">
    <source>
        <dbReference type="Pfam" id="PF02449"/>
    </source>
</evidence>
<keyword evidence="4" id="KW-0732">Signal</keyword>
<evidence type="ECO:0000256" key="1">
    <source>
        <dbReference type="ARBA" id="ARBA00022801"/>
    </source>
</evidence>
<dbReference type="EMBL" id="VUNS01000009">
    <property type="protein sequence ID" value="MST97318.1"/>
    <property type="molecule type" value="Genomic_DNA"/>
</dbReference>
<dbReference type="InterPro" id="IPR029062">
    <property type="entry name" value="Class_I_gatase-like"/>
</dbReference>
<evidence type="ECO:0000313" key="7">
    <source>
        <dbReference type="EMBL" id="MST97318.1"/>
    </source>
</evidence>
<keyword evidence="2" id="KW-0326">Glycosidase</keyword>
<reference evidence="7 8" key="1">
    <citation type="submission" date="2019-08" db="EMBL/GenBank/DDBJ databases">
        <title>In-depth cultivation of the pig gut microbiome towards novel bacterial diversity and tailored functional studies.</title>
        <authorList>
            <person name="Wylensek D."/>
            <person name="Hitch T.C.A."/>
            <person name="Clavel T."/>
        </authorList>
    </citation>
    <scope>NUCLEOTIDE SEQUENCE [LARGE SCALE GENOMIC DNA]</scope>
    <source>
        <strain evidence="7 8">BBE-744-WT-12</strain>
    </source>
</reference>
<dbReference type="GO" id="GO:0004565">
    <property type="term" value="F:beta-galactosidase activity"/>
    <property type="evidence" value="ECO:0007669"/>
    <property type="project" value="InterPro"/>
</dbReference>
<feature type="signal peptide" evidence="4">
    <location>
        <begin position="1"/>
        <end position="17"/>
    </location>
</feature>
<dbReference type="Pfam" id="PF02449">
    <property type="entry name" value="Glyco_hydro_42"/>
    <property type="match status" value="1"/>
</dbReference>
<feature type="coiled-coil region" evidence="3">
    <location>
        <begin position="911"/>
        <end position="945"/>
    </location>
</feature>
<evidence type="ECO:0000313" key="8">
    <source>
        <dbReference type="Proteomes" id="UP000435649"/>
    </source>
</evidence>
<dbReference type="Proteomes" id="UP000435649">
    <property type="component" value="Unassembled WGS sequence"/>
</dbReference>
<dbReference type="Pfam" id="PF08532">
    <property type="entry name" value="Glyco_hydro_42M"/>
    <property type="match status" value="1"/>
</dbReference>
<dbReference type="GO" id="GO:0009341">
    <property type="term" value="C:beta-galactosidase complex"/>
    <property type="evidence" value="ECO:0007669"/>
    <property type="project" value="InterPro"/>
</dbReference>
<protein>
    <recommendedName>
        <fullName evidence="9">Beta-galactosidase-like protein</fullName>
    </recommendedName>
</protein>
<dbReference type="Gene3D" id="2.60.120.560">
    <property type="entry name" value="Exo-inulinase, domain 1"/>
    <property type="match status" value="1"/>
</dbReference>
<dbReference type="GO" id="GO:0005975">
    <property type="term" value="P:carbohydrate metabolic process"/>
    <property type="evidence" value="ECO:0007669"/>
    <property type="project" value="InterPro"/>
</dbReference>
<dbReference type="Gene3D" id="3.20.20.80">
    <property type="entry name" value="Glycosidases"/>
    <property type="match status" value="1"/>
</dbReference>
<sequence>MRLWIFCFCLLSLCLGAGELFRDDFPGDRPGPHWRGSGGAFSVADHTLSIRSGRDNPVLYLDGKNWKNYRVGFELIRPTGSRFDLYVGWRYPEFVKLVFSPPSPGTLKFVTAGGETAAEFDYTGKVDAKGPLKLEVDILGDTVNCKLNNVEIGSYKAPAPLSGSIAFGGEWNTNLQIRDLAVTQLAAPPAPKPEIVDRFTRPEIKNGTFYVGGKPVFMLGVNDSQNFWEFGKFNAEPPFAPNDVFTDLMSRETAGKMGFNSLHVPTSARQAADPYLAELALTPEQADELFGLGYPQHWSERARHRSRIAGIPLIVDYSALHLFTMANQRERIKKAGYPAELYHDGGFMPYVPELPIGRAVYNTYFRGGAEYWLDGGKSNPWVYELFNEVQWYHSKHPENKKRFGAWLKKKYGTLAGLRAVWGGETPDSFEAVAALSPWNGKAMKADWMMFLGDRFVEIFNDGKAAIQSVDPRRKNVYFDIEIAVASLWYEQNGIDYHKLMKAADLFGTEGGMPFGLFAESGKSYLDDVMNNSKIKVMFYCDLARSFAGEKPILNQESYVKRTHGKLGVVPARRSDFPTLFWFEVFHNYSGSQVYCWWQGYKNNGWKTLEDARKTTKSVPPALLNPYAYPFESLKGFQDFSNEIGRLAETALPYPRVTQEIGILYSLPSVWRQPHAVSGNQKFPYQQNCFNWYDAFLRRQLPVAVITEQELIERGPGSFKVIAVPYPSHTFAETPAKLREFAKNGGIVLAGEGSLKFDPYGRELADSKLSGPNIHMIPAGLPPQEQAKELNKALDASGYRAPFRVTGSDTKLLAEVEARVIRRGGTDLYFLCNWDARTAGTVDFHPASLPGEQFYVTDMVRMAPLLAPSGREEWNAAELRAGFPVALPSQERVLIAVSTARPEGADAPALTFDAVRRLAEEAKKKLDAENEKLDRELAAVEAAEAAAFRAARKPYPAEPENCFALDLSKAANMGFRDETAGDRKGGWTDQGAMDFREFPTGRRNFAGVPFEVIDPGRNDGKSCIVLAGAIKYFPLESTDIPVGGKVKKLYFLHAAAWGGQAGKQFEYRVAYEDGSTADIPIEGGKECADWVGNTPVANGSIVAETAKPNGVRIGAYVTGWKNPHPEKPVRSIRAVSAGADAVPIVIGITAER</sequence>
<dbReference type="InterPro" id="IPR013529">
    <property type="entry name" value="Glyco_hydro_42_N"/>
</dbReference>
<dbReference type="AlphaFoldDB" id="A0A844G482"/>
<proteinExistence type="predicted"/>
<comment type="caution">
    <text evidence="7">The sequence shown here is derived from an EMBL/GenBank/DDBJ whole genome shotgun (WGS) entry which is preliminary data.</text>
</comment>
<dbReference type="RefSeq" id="WP_154418195.1">
    <property type="nucleotide sequence ID" value="NZ_VUNS01000009.1"/>
</dbReference>
<dbReference type="Gene3D" id="3.40.50.880">
    <property type="match status" value="1"/>
</dbReference>
<organism evidence="7 8">
    <name type="scientific">Victivallis lenta</name>
    <dbReference type="NCBI Taxonomy" id="2606640"/>
    <lineage>
        <taxon>Bacteria</taxon>
        <taxon>Pseudomonadati</taxon>
        <taxon>Lentisphaerota</taxon>
        <taxon>Lentisphaeria</taxon>
        <taxon>Victivallales</taxon>
        <taxon>Victivallaceae</taxon>
        <taxon>Victivallis</taxon>
    </lineage>
</organism>
<feature type="domain" description="Beta-galactosidase trimerisation" evidence="6">
    <location>
        <begin position="659"/>
        <end position="753"/>
    </location>
</feature>
<feature type="chain" id="PRO_5032416415" description="Beta-galactosidase-like protein" evidence="4">
    <location>
        <begin position="18"/>
        <end position="1151"/>
    </location>
</feature>
<dbReference type="CDD" id="cd03143">
    <property type="entry name" value="A4_beta-galactosidase_middle_domain"/>
    <property type="match status" value="1"/>
</dbReference>
<dbReference type="SUPFAM" id="SSF51445">
    <property type="entry name" value="(Trans)glycosidases"/>
    <property type="match status" value="1"/>
</dbReference>
<keyword evidence="3" id="KW-0175">Coiled coil</keyword>
<keyword evidence="1" id="KW-0378">Hydrolase</keyword>
<dbReference type="SUPFAM" id="SSF52317">
    <property type="entry name" value="Class I glutamine amidotransferase-like"/>
    <property type="match status" value="1"/>
</dbReference>